<reference evidence="1" key="2">
    <citation type="submission" date="2020-11" db="EMBL/GenBank/DDBJ databases">
        <authorList>
            <consortium name="NCBI Pathogen Detection Project"/>
        </authorList>
    </citation>
    <scope>NUCLEOTIDE SEQUENCE</scope>
    <source>
        <strain evidence="1">RS189</strain>
    </source>
</reference>
<protein>
    <recommendedName>
        <fullName evidence="3">Apea-like HEPN domain-containing protein</fullName>
    </recommendedName>
</protein>
<name>A0AA38DTC6_9ENTR</name>
<reference evidence="1" key="1">
    <citation type="journal article" date="2018" name="Genome Biol.">
        <title>SKESA: strategic k-mer extension for scrupulous assemblies.</title>
        <authorList>
            <person name="Souvorov A."/>
            <person name="Agarwala R."/>
            <person name="Lipman D.J."/>
        </authorList>
    </citation>
    <scope>NUCLEOTIDE SEQUENCE</scope>
    <source>
        <strain evidence="1">RS189</strain>
    </source>
</reference>
<proteinExistence type="predicted"/>
<dbReference type="Proteomes" id="UP000867745">
    <property type="component" value="Unassembled WGS sequence"/>
</dbReference>
<gene>
    <name evidence="1" type="ORF">JAW44_004017</name>
</gene>
<dbReference type="AlphaFoldDB" id="A0AA38DTC6"/>
<accession>A0AA38DTC6</accession>
<evidence type="ECO:0008006" key="3">
    <source>
        <dbReference type="Google" id="ProtNLM"/>
    </source>
</evidence>
<evidence type="ECO:0000313" key="2">
    <source>
        <dbReference type="Proteomes" id="UP000867745"/>
    </source>
</evidence>
<comment type="caution">
    <text evidence="1">The sequence shown here is derived from an EMBL/GenBank/DDBJ whole genome shotgun (WGS) entry which is preliminary data.</text>
</comment>
<organism evidence="1 2">
    <name type="scientific">Citrobacter werkmanii</name>
    <dbReference type="NCBI Taxonomy" id="67827"/>
    <lineage>
        <taxon>Bacteria</taxon>
        <taxon>Pseudomonadati</taxon>
        <taxon>Pseudomonadota</taxon>
        <taxon>Gammaproteobacteria</taxon>
        <taxon>Enterobacterales</taxon>
        <taxon>Enterobacteriaceae</taxon>
        <taxon>Citrobacter</taxon>
        <taxon>Citrobacter freundii complex</taxon>
    </lineage>
</organism>
<evidence type="ECO:0000313" key="1">
    <source>
        <dbReference type="EMBL" id="HAT7594223.1"/>
    </source>
</evidence>
<sequence length="418" mass="49189">MDECIVEMLLIVNKDTSFGRSPSAYKKIIEASEEVIFSPKELKFKEQSFKYNISEYGSNKETISVKLTLSDVSEDNLIIFSKLTRLFKKISSESNLGSTQIIWDDISKYYSIQAYPLIHEIENLMRKLITKFMIHNVGLSWTKDSVPKEFSEALKKSEKNTEYNEHNLMYQVDFIELSDFIFKSYREIEITDLIRKLTPLEFKDINGDIFSELKKIVPRTNWEKFFESNIEANADTIIKNWSILYRLRCKVAHNRDFTKQDLDEVIRLTNTLRPILKKAIEKTETLTIDPKEKEELTSQFENEFSNNTKSDEELFKDRVLELYLQIRHLYQLTHSNSENINSYYKVIQTTFQNILHDEKFNAEDVMNLINISTNDDVLRKCDNFEIHDLMNICHSIKELVNFKISSFEAGLNEAVKNE</sequence>
<dbReference type="EMBL" id="DACUGV010000006">
    <property type="protein sequence ID" value="HAT7594223.1"/>
    <property type="molecule type" value="Genomic_DNA"/>
</dbReference>